<keyword evidence="1" id="KW-0233">DNA recombination</keyword>
<organism evidence="3 4">
    <name type="scientific">Lactococcus lactis subsp. lactis</name>
    <name type="common">Streptococcus lactis</name>
    <dbReference type="NCBI Taxonomy" id="1360"/>
    <lineage>
        <taxon>Bacteria</taxon>
        <taxon>Bacillati</taxon>
        <taxon>Bacillota</taxon>
        <taxon>Bacilli</taxon>
        <taxon>Lactobacillales</taxon>
        <taxon>Streptococcaceae</taxon>
        <taxon>Lactococcus</taxon>
    </lineage>
</organism>
<accession>A0A2Z3KH67</accession>
<dbReference type="RefSeq" id="WP_103055231.1">
    <property type="nucleotide sequence ID" value="NZ_CP025500.1"/>
</dbReference>
<proteinExistence type="predicted"/>
<reference evidence="3 4" key="1">
    <citation type="submission" date="2018-03" db="EMBL/GenBank/DDBJ databases">
        <title>Genome sequence of Lactococcus lactis strain 14B4 from almond drupe.</title>
        <authorList>
            <person name="Tran T.D."/>
            <person name="McGarvey J.A."/>
            <person name="Huynh S."/>
            <person name="Parker C.T."/>
        </authorList>
    </citation>
    <scope>NUCLEOTIDE SEQUENCE [LARGE SCALE GENOMIC DNA]</scope>
    <source>
        <strain evidence="3 4">14B4</strain>
    </source>
</reference>
<protein>
    <recommendedName>
        <fullName evidence="2">Tyr recombinase domain-containing protein</fullName>
    </recommendedName>
</protein>
<evidence type="ECO:0000313" key="3">
    <source>
        <dbReference type="EMBL" id="AWN67040.1"/>
    </source>
</evidence>
<dbReference type="GO" id="GO:0015074">
    <property type="term" value="P:DNA integration"/>
    <property type="evidence" value="ECO:0007669"/>
    <property type="project" value="InterPro"/>
</dbReference>
<dbReference type="PROSITE" id="PS51898">
    <property type="entry name" value="TYR_RECOMBINASE"/>
    <property type="match status" value="1"/>
</dbReference>
<evidence type="ECO:0000259" key="2">
    <source>
        <dbReference type="PROSITE" id="PS51898"/>
    </source>
</evidence>
<evidence type="ECO:0000313" key="4">
    <source>
        <dbReference type="Proteomes" id="UP000245919"/>
    </source>
</evidence>
<dbReference type="GO" id="GO:0006310">
    <property type="term" value="P:DNA recombination"/>
    <property type="evidence" value="ECO:0007669"/>
    <property type="project" value="UniProtKB-KW"/>
</dbReference>
<evidence type="ECO:0000256" key="1">
    <source>
        <dbReference type="ARBA" id="ARBA00023172"/>
    </source>
</evidence>
<gene>
    <name evidence="3" type="ORF">LL14B4_05735</name>
</gene>
<feature type="domain" description="Tyr recombinase" evidence="2">
    <location>
        <begin position="1"/>
        <end position="51"/>
    </location>
</feature>
<dbReference type="Gene3D" id="1.10.443.10">
    <property type="entry name" value="Intergrase catalytic core"/>
    <property type="match status" value="1"/>
</dbReference>
<dbReference type="GO" id="GO:0003677">
    <property type="term" value="F:DNA binding"/>
    <property type="evidence" value="ECO:0007669"/>
    <property type="project" value="InterPro"/>
</dbReference>
<sequence>MGLDHQTSHELRHTHTSVLLYKRVNIMTISKKIGHSNISIILDMYFHILKS</sequence>
<dbReference type="SUPFAM" id="SSF56349">
    <property type="entry name" value="DNA breaking-rejoining enzymes"/>
    <property type="match status" value="1"/>
</dbReference>
<dbReference type="Pfam" id="PF00589">
    <property type="entry name" value="Phage_integrase"/>
    <property type="match status" value="1"/>
</dbReference>
<dbReference type="InterPro" id="IPR011010">
    <property type="entry name" value="DNA_brk_join_enz"/>
</dbReference>
<dbReference type="InterPro" id="IPR013762">
    <property type="entry name" value="Integrase-like_cat_sf"/>
</dbReference>
<dbReference type="EMBL" id="CP028160">
    <property type="protein sequence ID" value="AWN67040.1"/>
    <property type="molecule type" value="Genomic_DNA"/>
</dbReference>
<name>A0A2Z3KH67_LACLL</name>
<dbReference type="InterPro" id="IPR002104">
    <property type="entry name" value="Integrase_catalytic"/>
</dbReference>
<dbReference type="GeneID" id="89633286"/>
<dbReference type="Proteomes" id="UP000245919">
    <property type="component" value="Chromosome"/>
</dbReference>
<dbReference type="AlphaFoldDB" id="A0A2Z3KH67"/>